<name>A0ABV1IIF9_9FIRM</name>
<dbReference type="InterPro" id="IPR038109">
    <property type="entry name" value="DNA_bind_recomb_sf"/>
</dbReference>
<accession>A0ABV1IIF9</accession>
<evidence type="ECO:0000256" key="2">
    <source>
        <dbReference type="ARBA" id="ARBA00023172"/>
    </source>
</evidence>
<feature type="non-terminal residue" evidence="6">
    <location>
        <position position="1"/>
    </location>
</feature>
<dbReference type="PANTHER" id="PTHR30461">
    <property type="entry name" value="DNA-INVERTASE FROM LAMBDOID PROPHAGE"/>
    <property type="match status" value="1"/>
</dbReference>
<feature type="non-terminal residue" evidence="6">
    <location>
        <position position="285"/>
    </location>
</feature>
<dbReference type="Pfam" id="PF07508">
    <property type="entry name" value="Recombinase"/>
    <property type="match status" value="1"/>
</dbReference>
<dbReference type="Gene3D" id="3.90.1750.20">
    <property type="entry name" value="Putative Large Serine Recombinase, Chain B, Domain 2"/>
    <property type="match status" value="1"/>
</dbReference>
<feature type="domain" description="Recombinase" evidence="3">
    <location>
        <begin position="1"/>
        <end position="60"/>
    </location>
</feature>
<reference evidence="6 7" key="1">
    <citation type="submission" date="2024-04" db="EMBL/GenBank/DDBJ databases">
        <title>Human intestinal bacterial collection.</title>
        <authorList>
            <person name="Pauvert C."/>
            <person name="Hitch T.C.A."/>
            <person name="Clavel T."/>
        </authorList>
    </citation>
    <scope>NUCLEOTIDE SEQUENCE [LARGE SCALE GENOMIC DNA]</scope>
    <source>
        <strain evidence="6 7">CLA-AA-H236</strain>
    </source>
</reference>
<dbReference type="Proteomes" id="UP001439984">
    <property type="component" value="Unassembled WGS sequence"/>
</dbReference>
<keyword evidence="1" id="KW-0238">DNA-binding</keyword>
<keyword evidence="7" id="KW-1185">Reference proteome</keyword>
<dbReference type="Pfam" id="PF13408">
    <property type="entry name" value="Zn_ribbon_recom"/>
    <property type="match status" value="1"/>
</dbReference>
<gene>
    <name evidence="6" type="ORF">AAAU72_00250</name>
</gene>
<feature type="domain" description="DUF4368" evidence="5">
    <location>
        <begin position="223"/>
        <end position="283"/>
    </location>
</feature>
<evidence type="ECO:0000256" key="1">
    <source>
        <dbReference type="ARBA" id="ARBA00023125"/>
    </source>
</evidence>
<dbReference type="InterPro" id="IPR025827">
    <property type="entry name" value="Zn_ribbon_recom_dom"/>
</dbReference>
<evidence type="ECO:0000313" key="6">
    <source>
        <dbReference type="EMBL" id="MEQ2686619.1"/>
    </source>
</evidence>
<dbReference type="InterPro" id="IPR050639">
    <property type="entry name" value="SSR_resolvase"/>
</dbReference>
<evidence type="ECO:0000313" key="7">
    <source>
        <dbReference type="Proteomes" id="UP001439984"/>
    </source>
</evidence>
<dbReference type="EMBL" id="JBBNIB010000026">
    <property type="protein sequence ID" value="MEQ2686619.1"/>
    <property type="molecule type" value="Genomic_DNA"/>
</dbReference>
<sequence length="285" mass="33458">ILERREYTGCTVNFKTYTNSIWDKKKHLNPVKNQAIFSDTHERIIDDDVFEKVQKIRNQRHRMTRTGKSSIFSGMVYCADCGSKMQYGSSNNRDFSQDFFDCSLHKKNGSRCKGHFIRVKVLEGRVLNHIQQVTDYILCHEDYFRKVMEEQLRVESSEKLTVLKKQLARNEKRIADLKRLFMKIYEDNASGKLSDARFDMMSQSYDAEQKQLEEDGLSIQQEIEVQEQQIENIEKFVQKAHKYVHIEELTPYALRELVSAIYVDAPDKSSGKRVQHIHIKYDGLG</sequence>
<proteinExistence type="predicted"/>
<keyword evidence="2" id="KW-0233">DNA recombination</keyword>
<protein>
    <submittedName>
        <fullName evidence="6">DUF4368 domain-containing protein</fullName>
    </submittedName>
</protein>
<evidence type="ECO:0000259" key="5">
    <source>
        <dbReference type="Pfam" id="PF14287"/>
    </source>
</evidence>
<comment type="caution">
    <text evidence="6">The sequence shown here is derived from an EMBL/GenBank/DDBJ whole genome shotgun (WGS) entry which is preliminary data.</text>
</comment>
<evidence type="ECO:0000259" key="3">
    <source>
        <dbReference type="Pfam" id="PF07508"/>
    </source>
</evidence>
<dbReference type="InterPro" id="IPR025378">
    <property type="entry name" value="DUF4368"/>
</dbReference>
<dbReference type="InterPro" id="IPR011109">
    <property type="entry name" value="DNA_bind_recombinase_dom"/>
</dbReference>
<evidence type="ECO:0000259" key="4">
    <source>
        <dbReference type="Pfam" id="PF13408"/>
    </source>
</evidence>
<dbReference type="RefSeq" id="WP_349178726.1">
    <property type="nucleotide sequence ID" value="NZ_JBBNIB010000026.1"/>
</dbReference>
<dbReference type="PANTHER" id="PTHR30461:SF2">
    <property type="entry name" value="SERINE RECOMBINASE PINE-RELATED"/>
    <property type="match status" value="1"/>
</dbReference>
<organism evidence="6 7">
    <name type="scientific">Faecalibacterium longum</name>
    <dbReference type="NCBI Taxonomy" id="1851428"/>
    <lineage>
        <taxon>Bacteria</taxon>
        <taxon>Bacillati</taxon>
        <taxon>Bacillota</taxon>
        <taxon>Clostridia</taxon>
        <taxon>Eubacteriales</taxon>
        <taxon>Oscillospiraceae</taxon>
        <taxon>Faecalibacterium</taxon>
    </lineage>
</organism>
<dbReference type="Pfam" id="PF14287">
    <property type="entry name" value="DUF4368"/>
    <property type="match status" value="1"/>
</dbReference>
<feature type="domain" description="Recombinase zinc beta ribbon" evidence="4">
    <location>
        <begin position="71"/>
        <end position="131"/>
    </location>
</feature>